<evidence type="ECO:0000259" key="3">
    <source>
        <dbReference type="Pfam" id="PF07727"/>
    </source>
</evidence>
<feature type="compositionally biased region" description="Polar residues" evidence="1">
    <location>
        <begin position="203"/>
        <end position="216"/>
    </location>
</feature>
<sequence length="503" mass="55158">MELPPGKKVVNSGWVFKVKRLADGSIERYRARLVAKGYSQRPGFDFTEVFAPTFRPASLHLIVALAAREGYKMRSVDISSAFTYGELKEEIYMRQPEGYHIGSPNMVFRLRKSLYGLKQAARQWNKKLRSVLEGIGYSRLRSDSSIYIYSKGDIKDSGDWSDEGEIPEGMFNSAVGRALLQAARNMEDELELPAASRMMAPTPSRQSGLPDSSFTPLSYALGSRGSDKPSPAPFPSTPTPAPTSTPSSRRSRTMTAGQKGMIKLINTTIRMFEDIEGDHPLYAQFTDCVVRATHTIIKCRDLDDTKISSVAGIGSFSEQLAMIIGSVDPPPPALEPTPPPPTPSGIATPRPRSPSAEMDMTPRKLKKAKPVQPTPPPPPQPPIFGKDPVPSKNNTYAKAAARRSAARRSAARRSPQQQPPLRPRTPAAPAAVAIAPAPKPSGRKCRARHTCHGASRRGVQLTPPAGSSIRASHISPAMLAEINFFFFFFFFFFVIIIVYFKTT</sequence>
<evidence type="ECO:0000256" key="2">
    <source>
        <dbReference type="SAM" id="Phobius"/>
    </source>
</evidence>
<feature type="compositionally biased region" description="Pro residues" evidence="1">
    <location>
        <begin position="230"/>
        <end position="243"/>
    </location>
</feature>
<gene>
    <name evidence="4" type="ORF">Agabi119p4_7725</name>
</gene>
<evidence type="ECO:0000313" key="4">
    <source>
        <dbReference type="EMBL" id="KAF7768482.1"/>
    </source>
</evidence>
<dbReference type="AlphaFoldDB" id="A0A8H7C848"/>
<dbReference type="InterPro" id="IPR043502">
    <property type="entry name" value="DNA/RNA_pol_sf"/>
</dbReference>
<feature type="domain" description="Reverse transcriptase Ty1/copia-type" evidence="3">
    <location>
        <begin position="2"/>
        <end position="153"/>
    </location>
</feature>
<comment type="caution">
    <text evidence="4">The sequence shown here is derived from an EMBL/GenBank/DDBJ whole genome shotgun (WGS) entry which is preliminary data.</text>
</comment>
<feature type="compositionally biased region" description="Low complexity" evidence="1">
    <location>
        <begin position="244"/>
        <end position="256"/>
    </location>
</feature>
<feature type="region of interest" description="Disordered" evidence="1">
    <location>
        <begin position="325"/>
        <end position="429"/>
    </location>
</feature>
<feature type="compositionally biased region" description="Pro residues" evidence="1">
    <location>
        <begin position="328"/>
        <end position="343"/>
    </location>
</feature>
<reference evidence="4 5" key="1">
    <citation type="journal article" name="Sci. Rep.">
        <title>Telomere-to-telomere assembled and centromere annotated genomes of the two main subspecies of the button mushroom Agaricus bisporus reveal especially polymorphic chromosome ends.</title>
        <authorList>
            <person name="Sonnenberg A.S.M."/>
            <person name="Sedaghat-Telgerd N."/>
            <person name="Lavrijssen B."/>
            <person name="Ohm R.A."/>
            <person name="Hendrickx P.M."/>
            <person name="Scholtmeijer K."/>
            <person name="Baars J.J.P."/>
            <person name="van Peer A."/>
        </authorList>
    </citation>
    <scope>NUCLEOTIDE SEQUENCE [LARGE SCALE GENOMIC DNA]</scope>
    <source>
        <strain evidence="4 5">H119_p4</strain>
    </source>
</reference>
<proteinExistence type="predicted"/>
<organism evidence="4 5">
    <name type="scientific">Agaricus bisporus var. burnettii</name>
    <dbReference type="NCBI Taxonomy" id="192524"/>
    <lineage>
        <taxon>Eukaryota</taxon>
        <taxon>Fungi</taxon>
        <taxon>Dikarya</taxon>
        <taxon>Basidiomycota</taxon>
        <taxon>Agaricomycotina</taxon>
        <taxon>Agaricomycetes</taxon>
        <taxon>Agaricomycetidae</taxon>
        <taxon>Agaricales</taxon>
        <taxon>Agaricineae</taxon>
        <taxon>Agaricaceae</taxon>
        <taxon>Agaricus</taxon>
    </lineage>
</organism>
<keyword evidence="2" id="KW-0472">Membrane</keyword>
<feature type="compositionally biased region" description="Basic residues" evidence="1">
    <location>
        <begin position="400"/>
        <end position="411"/>
    </location>
</feature>
<dbReference type="Proteomes" id="UP000629468">
    <property type="component" value="Unassembled WGS sequence"/>
</dbReference>
<evidence type="ECO:0000313" key="5">
    <source>
        <dbReference type="Proteomes" id="UP000629468"/>
    </source>
</evidence>
<accession>A0A8H7C848</accession>
<name>A0A8H7C848_AGABI</name>
<keyword evidence="2" id="KW-0812">Transmembrane</keyword>
<dbReference type="Pfam" id="PF07727">
    <property type="entry name" value="RVT_2"/>
    <property type="match status" value="1"/>
</dbReference>
<protein>
    <recommendedName>
        <fullName evidence="3">Reverse transcriptase Ty1/copia-type domain-containing protein</fullName>
    </recommendedName>
</protein>
<keyword evidence="2" id="KW-1133">Transmembrane helix</keyword>
<evidence type="ECO:0000256" key="1">
    <source>
        <dbReference type="SAM" id="MobiDB-lite"/>
    </source>
</evidence>
<dbReference type="SUPFAM" id="SSF56672">
    <property type="entry name" value="DNA/RNA polymerases"/>
    <property type="match status" value="1"/>
</dbReference>
<feature type="region of interest" description="Disordered" evidence="1">
    <location>
        <begin position="199"/>
        <end position="257"/>
    </location>
</feature>
<feature type="compositionally biased region" description="Pro residues" evidence="1">
    <location>
        <begin position="372"/>
        <end position="382"/>
    </location>
</feature>
<dbReference type="InterPro" id="IPR013103">
    <property type="entry name" value="RVT_2"/>
</dbReference>
<dbReference type="PRINTS" id="PR01217">
    <property type="entry name" value="PRICHEXTENSN"/>
</dbReference>
<feature type="transmembrane region" description="Helical" evidence="2">
    <location>
        <begin position="482"/>
        <end position="500"/>
    </location>
</feature>
<dbReference type="EMBL" id="JABXXO010000010">
    <property type="protein sequence ID" value="KAF7768482.1"/>
    <property type="molecule type" value="Genomic_DNA"/>
</dbReference>